<dbReference type="SUPFAM" id="SSF51735">
    <property type="entry name" value="NAD(P)-binding Rossmann-fold domains"/>
    <property type="match status" value="1"/>
</dbReference>
<dbReference type="Gene3D" id="3.30.360.10">
    <property type="entry name" value="Dihydrodipicolinate Reductase, domain 2"/>
    <property type="match status" value="1"/>
</dbReference>
<feature type="domain" description="Gfo/Idh/MocA-like oxidoreductase N-terminal" evidence="1">
    <location>
        <begin position="3"/>
        <end position="122"/>
    </location>
</feature>
<evidence type="ECO:0000313" key="4">
    <source>
        <dbReference type="Proteomes" id="UP000594800"/>
    </source>
</evidence>
<reference evidence="3 4" key="1">
    <citation type="submission" date="2020-11" db="EMBL/GenBank/DDBJ databases">
        <title>Description of Pontivivens ytuae sp. nov. isolated from deep sea sediment of Mariana Trench.</title>
        <authorList>
            <person name="Wang Z."/>
            <person name="Sun Q.-L."/>
            <person name="Xu X.-D."/>
            <person name="Tang Y.-Z."/>
            <person name="Zhang J."/>
        </authorList>
    </citation>
    <scope>NUCLEOTIDE SEQUENCE [LARGE SCALE GENOMIC DNA]</scope>
    <source>
        <strain evidence="3 4">MT2928</strain>
    </source>
</reference>
<feature type="domain" description="Gfo/Idh/MocA-like oxidoreductase C-terminal" evidence="2">
    <location>
        <begin position="136"/>
        <end position="360"/>
    </location>
</feature>
<gene>
    <name evidence="3" type="ORF">I0K15_15005</name>
</gene>
<organism evidence="3 4">
    <name type="scientific">Pontivivens ytuae</name>
    <dbReference type="NCBI Taxonomy" id="2789856"/>
    <lineage>
        <taxon>Bacteria</taxon>
        <taxon>Pseudomonadati</taxon>
        <taxon>Pseudomonadota</taxon>
        <taxon>Alphaproteobacteria</taxon>
        <taxon>Rhodobacterales</taxon>
        <taxon>Paracoccaceae</taxon>
        <taxon>Pontivivens</taxon>
    </lineage>
</organism>
<protein>
    <submittedName>
        <fullName evidence="3">Gfo/Idh/MocA family oxidoreductase</fullName>
    </submittedName>
</protein>
<dbReference type="EMBL" id="CP064942">
    <property type="protein sequence ID" value="QPH53098.1"/>
    <property type="molecule type" value="Genomic_DNA"/>
</dbReference>
<dbReference type="SUPFAM" id="SSF55347">
    <property type="entry name" value="Glyceraldehyde-3-phosphate dehydrogenase-like, C-terminal domain"/>
    <property type="match status" value="1"/>
</dbReference>
<evidence type="ECO:0000259" key="1">
    <source>
        <dbReference type="Pfam" id="PF01408"/>
    </source>
</evidence>
<dbReference type="AlphaFoldDB" id="A0A7S9LPZ6"/>
<dbReference type="InterPro" id="IPR004104">
    <property type="entry name" value="Gfo/Idh/MocA-like_OxRdtase_C"/>
</dbReference>
<dbReference type="RefSeq" id="WP_196102309.1">
    <property type="nucleotide sequence ID" value="NZ_CP064942.1"/>
</dbReference>
<dbReference type="PANTHER" id="PTHR43593">
    <property type="match status" value="1"/>
</dbReference>
<dbReference type="Pfam" id="PF01408">
    <property type="entry name" value="GFO_IDH_MocA"/>
    <property type="match status" value="1"/>
</dbReference>
<dbReference type="Pfam" id="PF02894">
    <property type="entry name" value="GFO_IDH_MocA_C"/>
    <property type="match status" value="1"/>
</dbReference>
<accession>A0A7S9LPZ6</accession>
<proteinExistence type="predicted"/>
<dbReference type="InterPro" id="IPR036291">
    <property type="entry name" value="NAD(P)-bd_dom_sf"/>
</dbReference>
<name>A0A7S9LPZ6_9RHOB</name>
<dbReference type="GO" id="GO:0000166">
    <property type="term" value="F:nucleotide binding"/>
    <property type="evidence" value="ECO:0007669"/>
    <property type="project" value="InterPro"/>
</dbReference>
<dbReference type="KEGG" id="poz:I0K15_15005"/>
<evidence type="ECO:0000259" key="2">
    <source>
        <dbReference type="Pfam" id="PF02894"/>
    </source>
</evidence>
<keyword evidence="4" id="KW-1185">Reference proteome</keyword>
<dbReference type="Gene3D" id="3.40.50.720">
    <property type="entry name" value="NAD(P)-binding Rossmann-like Domain"/>
    <property type="match status" value="1"/>
</dbReference>
<sequence length="369" mass="40426">MTLRYGIIGTGMMGHEHIRNIELLDDAQVVALSDPDRDMLYSAKKQAGGEARTYFTHQEMLAAGGLDALVIAAPNHLHHPIMLDALATDIPILCEKPLGISTHECEEIAGRAAIRKAPVWVAMEYRYMPPVARLIEEVEGGRAGSLRMLSIREHRFPFLDKVNHWNRFNAQTGGTLVEKCCHFFDLMRLILKSDPVRVFASGAGGVAHADEKIAGRVPDILDHAYVIVEFANNSRAMLDLCMFAEGSYWQEVISATGEKARIDAMVPGPARFAPGGVERASRLVISNRGTKQEEVHDIHVEKRVLAAGDHHGSTFFQHEKFARMIREQGAPEVGVRDGLLAVAVGAAAEESVRTGLPVTLPRMAMEGAA</sequence>
<dbReference type="Proteomes" id="UP000594800">
    <property type="component" value="Chromosome"/>
</dbReference>
<dbReference type="InterPro" id="IPR050424">
    <property type="entry name" value="Gfo-Idh-MocA_inositol_DH"/>
</dbReference>
<dbReference type="InterPro" id="IPR000683">
    <property type="entry name" value="Gfo/Idh/MocA-like_OxRdtase_N"/>
</dbReference>
<evidence type="ECO:0000313" key="3">
    <source>
        <dbReference type="EMBL" id="QPH53098.1"/>
    </source>
</evidence>
<dbReference type="PANTHER" id="PTHR43593:SF1">
    <property type="entry name" value="INOSITOL 2-DEHYDROGENASE"/>
    <property type="match status" value="1"/>
</dbReference>